<comment type="similarity">
    <text evidence="2">Belongs to the xanthine dehydrogenase family.</text>
</comment>
<evidence type="ECO:0000256" key="20">
    <source>
        <dbReference type="PIRSR" id="PIRSR000127-2"/>
    </source>
</evidence>
<dbReference type="GO" id="GO:0043546">
    <property type="term" value="F:molybdopterin cofactor binding"/>
    <property type="evidence" value="ECO:0007669"/>
    <property type="project" value="InterPro"/>
</dbReference>
<dbReference type="FunFam" id="3.90.1170.50:FF:000001">
    <property type="entry name" value="Aldehyde oxidase 1"/>
    <property type="match status" value="1"/>
</dbReference>
<keyword evidence="8 21" id="KW-0479">Metal-binding</keyword>
<comment type="cofactor">
    <cofactor evidence="21">
        <name>Mo-molybdopterin</name>
        <dbReference type="ChEBI" id="CHEBI:71302"/>
    </cofactor>
    <text evidence="21">Binds 1 Mo-molybdopterin (Mo-MPT) cofactor per subunit.</text>
</comment>
<evidence type="ECO:0000256" key="8">
    <source>
        <dbReference type="ARBA" id="ARBA00022723"/>
    </source>
</evidence>
<dbReference type="Pfam" id="PF03450">
    <property type="entry name" value="CO_deh_flav_C"/>
    <property type="match status" value="1"/>
</dbReference>
<dbReference type="EMBL" id="JAUPFM010000003">
    <property type="protein sequence ID" value="KAK2857123.1"/>
    <property type="molecule type" value="Genomic_DNA"/>
</dbReference>
<dbReference type="FunFam" id="3.30.365.10:FF:000003">
    <property type="entry name" value="Aldehyde oxidase 1"/>
    <property type="match status" value="1"/>
</dbReference>
<dbReference type="Pfam" id="PF00111">
    <property type="entry name" value="Fer2"/>
    <property type="match status" value="1"/>
</dbReference>
<dbReference type="FunFam" id="3.30.465.10:FF:000004">
    <property type="entry name" value="Xanthine dehydrogenase/oxidase"/>
    <property type="match status" value="1"/>
</dbReference>
<feature type="binding site" evidence="21">
    <location>
        <position position="282"/>
    </location>
    <ligand>
        <name>[2Fe-2S] cluster</name>
        <dbReference type="ChEBI" id="CHEBI:190135"/>
        <label>2</label>
    </ligand>
</feature>
<feature type="binding site" evidence="20">
    <location>
        <position position="587"/>
    </location>
    <ligand>
        <name>FAD</name>
        <dbReference type="ChEBI" id="CHEBI:57692"/>
    </ligand>
</feature>
<dbReference type="SUPFAM" id="SSF56003">
    <property type="entry name" value="Molybdenum cofactor-binding domain"/>
    <property type="match status" value="1"/>
</dbReference>
<dbReference type="InterPro" id="IPR036683">
    <property type="entry name" value="CO_DH_flav_C_dom_sf"/>
</dbReference>
<evidence type="ECO:0000256" key="21">
    <source>
        <dbReference type="PIRSR" id="PIRSR000127-3"/>
    </source>
</evidence>
<dbReference type="SMART" id="SM00177">
    <property type="entry name" value="ARF"/>
    <property type="match status" value="1"/>
</dbReference>
<organism evidence="26 27">
    <name type="scientific">Channa striata</name>
    <name type="common">Snakehead murrel</name>
    <name type="synonym">Ophicephalus striatus</name>
    <dbReference type="NCBI Taxonomy" id="64152"/>
    <lineage>
        <taxon>Eukaryota</taxon>
        <taxon>Metazoa</taxon>
        <taxon>Chordata</taxon>
        <taxon>Craniata</taxon>
        <taxon>Vertebrata</taxon>
        <taxon>Euteleostomi</taxon>
        <taxon>Actinopterygii</taxon>
        <taxon>Neopterygii</taxon>
        <taxon>Teleostei</taxon>
        <taxon>Neoteleostei</taxon>
        <taxon>Acanthomorphata</taxon>
        <taxon>Anabantaria</taxon>
        <taxon>Anabantiformes</taxon>
        <taxon>Channoidei</taxon>
        <taxon>Channidae</taxon>
        <taxon>Channa</taxon>
    </lineage>
</organism>
<dbReference type="InterPro" id="IPR012675">
    <property type="entry name" value="Beta-grasp_dom_sf"/>
</dbReference>
<feature type="binding site" evidence="21">
    <location>
        <position position="314"/>
    </location>
    <ligand>
        <name>[2Fe-2S] cluster</name>
        <dbReference type="ChEBI" id="CHEBI:190135"/>
        <label>2</label>
    </ligand>
</feature>
<dbReference type="Pfam" id="PF01315">
    <property type="entry name" value="Ald_Xan_dh_C"/>
    <property type="match status" value="1"/>
</dbReference>
<dbReference type="Gene3D" id="3.30.43.10">
    <property type="entry name" value="Uridine Diphospho-n-acetylenolpyruvylglucosamine Reductase, domain 2"/>
    <property type="match status" value="1"/>
</dbReference>
<dbReference type="SMART" id="SM01092">
    <property type="entry name" value="CO_deh_flav_C"/>
    <property type="match status" value="1"/>
</dbReference>
<evidence type="ECO:0000256" key="15">
    <source>
        <dbReference type="ARBA" id="ARBA00023288"/>
    </source>
</evidence>
<evidence type="ECO:0000313" key="26">
    <source>
        <dbReference type="EMBL" id="KAK2857123.1"/>
    </source>
</evidence>
<dbReference type="InterPro" id="IPR006689">
    <property type="entry name" value="Small_GTPase_ARF/SAR"/>
</dbReference>
<gene>
    <name evidence="26" type="ORF">Q5P01_005858</name>
</gene>
<dbReference type="Pfam" id="PF00941">
    <property type="entry name" value="FAD_binding_5"/>
    <property type="match status" value="1"/>
</dbReference>
<dbReference type="SUPFAM" id="SSF56176">
    <property type="entry name" value="FAD-binding/transporter-associated domain-like"/>
    <property type="match status" value="1"/>
</dbReference>
<dbReference type="InterPro" id="IPR037165">
    <property type="entry name" value="AldOxase/xan_DH_Mopterin-bd_sf"/>
</dbReference>
<comment type="cofactor">
    <cofactor evidence="1 20">
        <name>FAD</name>
        <dbReference type="ChEBI" id="CHEBI:57692"/>
    </cofactor>
</comment>
<dbReference type="InterPro" id="IPR022407">
    <property type="entry name" value="OxRdtase_Mopterin_BS"/>
</dbReference>
<dbReference type="InterPro" id="IPR005107">
    <property type="entry name" value="CO_DH_flav_C"/>
</dbReference>
<feature type="binding site" evidence="20">
    <location>
        <position position="525"/>
    </location>
    <ligand>
        <name>FAD</name>
        <dbReference type="ChEBI" id="CHEBI:57692"/>
    </ligand>
</feature>
<dbReference type="FunFam" id="3.30.43.10:FF:000001">
    <property type="entry name" value="Xanthine dehydrogenase/oxidase"/>
    <property type="match status" value="1"/>
</dbReference>
<feature type="binding site" evidence="21">
    <location>
        <position position="316"/>
    </location>
    <ligand>
        <name>[2Fe-2S] cluster</name>
        <dbReference type="ChEBI" id="CHEBI:190135"/>
        <label>2</label>
    </ligand>
</feature>
<evidence type="ECO:0000256" key="1">
    <source>
        <dbReference type="ARBA" id="ARBA00001974"/>
    </source>
</evidence>
<dbReference type="InterPro" id="IPR016169">
    <property type="entry name" value="FAD-bd_PCMH_sub2"/>
</dbReference>
<dbReference type="GO" id="GO:0016491">
    <property type="term" value="F:oxidoreductase activity"/>
    <property type="evidence" value="ECO:0007669"/>
    <property type="project" value="UniProtKB-KW"/>
</dbReference>
<feature type="binding site" evidence="20">
    <location>
        <begin position="512"/>
        <end position="516"/>
    </location>
    <ligand>
        <name>FAD</name>
        <dbReference type="ChEBI" id="CHEBI:57692"/>
    </ligand>
</feature>
<feature type="binding site" evidence="21">
    <location>
        <position position="958"/>
    </location>
    <ligand>
        <name>Mo-molybdopterin</name>
        <dbReference type="ChEBI" id="CHEBI:71302"/>
    </ligand>
    <ligandPart>
        <name>Mo</name>
        <dbReference type="ChEBI" id="CHEBI:28685"/>
    </ligandPart>
</feature>
<proteinExistence type="inferred from homology"/>
<evidence type="ECO:0000256" key="4">
    <source>
        <dbReference type="ARBA" id="ARBA00022505"/>
    </source>
</evidence>
<dbReference type="Pfam" id="PF00025">
    <property type="entry name" value="Arf"/>
    <property type="match status" value="1"/>
</dbReference>
<evidence type="ECO:0000256" key="22">
    <source>
        <dbReference type="PIRSR" id="PIRSR606689-1"/>
    </source>
</evidence>
<feature type="binding site" evidence="21">
    <location>
        <position position="239"/>
    </location>
    <ligand>
        <name>[2Fe-2S] cluster</name>
        <dbReference type="ChEBI" id="CHEBI:190135"/>
        <label>1</label>
    </ligand>
</feature>
<comment type="function">
    <text evidence="17">May play a role in apoptosis. May act as a tumor suppressor.</text>
</comment>
<feature type="binding site" evidence="22">
    <location>
        <begin position="20"/>
        <end position="27"/>
    </location>
    <ligand>
        <name>GTP</name>
        <dbReference type="ChEBI" id="CHEBI:37565"/>
    </ligand>
</feature>
<evidence type="ECO:0000256" key="13">
    <source>
        <dbReference type="ARBA" id="ARBA00023014"/>
    </source>
</evidence>
<dbReference type="SUPFAM" id="SSF47741">
    <property type="entry name" value="CO dehydrogenase ISP C-domain like"/>
    <property type="match status" value="1"/>
</dbReference>
<dbReference type="PANTHER" id="PTHR45444:SF3">
    <property type="entry name" value="XANTHINE DEHYDROGENASE"/>
    <property type="match status" value="1"/>
</dbReference>
<sequence>MGNSFSNLAAFQSLHIVMLGLDSAGKTTVLYRLKFNEFVNTVPTIGFNTERIRLGGAGASRGISCHFWDVGGQEKLRPLWKPYSRCTDGIVYVVDSVDAERLEEARTELHKITRFAENLGTPLLVIANKQDLPRALDVGEIERQLALAELSPSTPYHVQPACAIIGEGLDEGMDKLYEMILTESHADPERMLLSFLRERLRLTGTKYGCGGGGCGACTVMVSRYRPATKTIIHYSANACLLPLCQLHGAAVTTVEGVGSTKTRIHPVQERIAKAHGSQCGFCTPGMVMSMYTLLRNTPQPTMEDITQALAGNLCRCTGYRPIVDGCKTFCQETNCCRANGVGNCCLNGDDETLDEKQQLFDRKEFLPLDPTQELIFPPELILMAETESPQTLTFQGERMTWVSPTSLEELVQLKATNPKAPLVMGNTNIGPDIKFKGVVHPLIISPTRVKELFEVTHTPHGLWVGAGCSLSEVQSLLEEKVSQCPEEKTELLKALICQLRHLGSQQIRNVASLGGNIVSAYPNSDLNPVLAAGSCKLSVISVGGRREVPLNQDFFVSFGKTILKPEEIVVSVFIPFSRKGEFVRAFRQAPRKESSFATVTTGMRVFFSEGSRRVQDVSIYYGGVGPTTVRAAKTCAALIARPWDDETLSQAYDVLLDELSLPPSAPGGKVEFRQSLTLSFLFKFNLEVLQKLREMDVITGELPEKMQIQPLPKEIQSSLQEFQHVSKDQSNQDPVGRPVMHRSAISQATGEAVYCDDMPRTDGELFLALVTSSRAHAKITELDVSEALQLPGVVDVITAKDIPGKKVRTMFGYSEELLADTEVSCVGQMLCAVVADTRAHAKRGVSAVRISYEDLPGAIFTVEEAIEKSSFFEPRRMIERGNVTEAFKNVDHLYEGGIRLGGQEHFYMETQSTLVVPVGEETEFNVTSPLSRQDAVAETLNVPSNRVTCRVKRIGGAFGGKVTKTAILASITAVAAWKNNCAVRCVLERGDDMLITGGRHPVLGKYKVGFMNDGRIAAADLQYYANAGNTVDESPLVGEKILLHMDNTYNIPNLRGRAAACRTNLPSNTAFRGFGVPQSLMVVENMINDVAMVLGRPADQIREINMYKGPSVTHYKFEFSPENLLRCWEECKLKSDYSVRCKAVTQFNQQNHWKKRGISIIPIKYGIAFAESFLNQAAALVHIYKDGSVLVTHGGTEMGQGIHTKMQQVASRELHIPPSKVYISETSTSTVPNTCPSAASFGTDANGMAVKNACQILYQRLEPVRQKDPKGSWESWINAAFFEKISLSATGFYRGPDLYMDWDKMEGQPYAYFTFGACCSEVELDCLTGDYRTVRTDIVVDIGRSVNPSVDVGQIEGAFIQGLGFFTLEELKFSPSGLLYTRGPSQYKVPAVCDVPLQFNVYLLPDTQNPHAIYSSKGIGEPTFFLGSSVFFAIKDAVAAARSDSGLAGPFSLDSPATPERACLACASPFTQKIPACKPGSFKPWALNI</sequence>
<dbReference type="Gene3D" id="3.90.1170.50">
    <property type="entry name" value="Aldehyde oxidase/xanthine dehydrogenase, a/b hammerhead"/>
    <property type="match status" value="1"/>
</dbReference>
<dbReference type="GO" id="GO:0005525">
    <property type="term" value="F:GTP binding"/>
    <property type="evidence" value="ECO:0007669"/>
    <property type="project" value="UniProtKB-KW"/>
</dbReference>
<dbReference type="InterPro" id="IPR036010">
    <property type="entry name" value="2Fe-2S_ferredoxin-like_sf"/>
</dbReference>
<feature type="domain" description="FAD-binding PCMH-type" evidence="25">
    <location>
        <begin position="394"/>
        <end position="579"/>
    </location>
</feature>
<evidence type="ECO:0000256" key="23">
    <source>
        <dbReference type="PIRSR" id="PIRSR606689-2"/>
    </source>
</evidence>
<evidence type="ECO:0000256" key="2">
    <source>
        <dbReference type="ARBA" id="ARBA00006849"/>
    </source>
</evidence>
<feature type="domain" description="2Fe-2S ferredoxin-type" evidence="24">
    <location>
        <begin position="175"/>
        <end position="257"/>
    </location>
</feature>
<dbReference type="InterPro" id="IPR002888">
    <property type="entry name" value="2Fe-2S-bd"/>
</dbReference>
<evidence type="ECO:0000256" key="18">
    <source>
        <dbReference type="ARBA" id="ARBA00072409"/>
    </source>
</evidence>
<feature type="binding site" evidence="23">
    <location>
        <position position="27"/>
    </location>
    <ligand>
        <name>Mg(2+)</name>
        <dbReference type="ChEBI" id="CHEBI:18420"/>
    </ligand>
</feature>
<dbReference type="InterPro" id="IPR002346">
    <property type="entry name" value="Mopterin_DH_FAD-bd"/>
</dbReference>
<dbReference type="SMART" id="SM01008">
    <property type="entry name" value="Ald_Xan_dh_C"/>
    <property type="match status" value="1"/>
</dbReference>
<evidence type="ECO:0000256" key="6">
    <source>
        <dbReference type="ARBA" id="ARBA00022707"/>
    </source>
</evidence>
<dbReference type="SUPFAM" id="SSF52540">
    <property type="entry name" value="P-loop containing nucleoside triphosphate hydrolases"/>
    <property type="match status" value="1"/>
</dbReference>
<dbReference type="Gene3D" id="3.40.50.300">
    <property type="entry name" value="P-loop containing nucleotide triphosphate hydrolases"/>
    <property type="match status" value="1"/>
</dbReference>
<feature type="binding site" evidence="22">
    <location>
        <position position="72"/>
    </location>
    <ligand>
        <name>GTP</name>
        <dbReference type="ChEBI" id="CHEBI:37565"/>
    </ligand>
</feature>
<evidence type="ECO:0000256" key="17">
    <source>
        <dbReference type="ARBA" id="ARBA00054648"/>
    </source>
</evidence>
<dbReference type="FunFam" id="3.30.365.10:FF:000004">
    <property type="entry name" value="Xanthine dehydrogenase oxidase"/>
    <property type="match status" value="1"/>
</dbReference>
<feature type="active site" description="Proton acceptor" evidence="19">
    <location>
        <position position="1421"/>
    </location>
</feature>
<dbReference type="InterPro" id="IPR036856">
    <property type="entry name" value="Ald_Oxase/Xan_DH_a/b_sf"/>
</dbReference>
<evidence type="ECO:0000256" key="16">
    <source>
        <dbReference type="ARBA" id="ARBA00034078"/>
    </source>
</evidence>
<dbReference type="Pfam" id="PF20256">
    <property type="entry name" value="MoCoBD_2"/>
    <property type="match status" value="1"/>
</dbReference>
<dbReference type="FunFam" id="1.10.150.120:FF:000001">
    <property type="entry name" value="Aldehyde oxidase 1"/>
    <property type="match status" value="1"/>
</dbReference>
<dbReference type="FunFam" id="3.30.390.50:FF:000001">
    <property type="entry name" value="Xanthine dehydrogenase oxidase"/>
    <property type="match status" value="1"/>
</dbReference>
<dbReference type="PROSITE" id="PS51419">
    <property type="entry name" value="RAB"/>
    <property type="match status" value="1"/>
</dbReference>
<keyword evidence="7 21" id="KW-0001">2Fe-2S</keyword>
<dbReference type="SMART" id="SM00175">
    <property type="entry name" value="RAB"/>
    <property type="match status" value="1"/>
</dbReference>
<dbReference type="PROSITE" id="PS51387">
    <property type="entry name" value="FAD_PCMH"/>
    <property type="match status" value="1"/>
</dbReference>
<evidence type="ECO:0000259" key="25">
    <source>
        <dbReference type="PROSITE" id="PS51387"/>
    </source>
</evidence>
<feature type="binding site" evidence="21">
    <location>
        <position position="217"/>
    </location>
    <ligand>
        <name>[2Fe-2S] cluster</name>
        <dbReference type="ChEBI" id="CHEBI:190135"/>
        <label>1</label>
    </ligand>
</feature>
<keyword evidence="13 21" id="KW-0411">Iron-sulfur</keyword>
<dbReference type="Gene3D" id="3.10.20.30">
    <property type="match status" value="1"/>
</dbReference>
<comment type="subunit">
    <text evidence="3">Homodimer.</text>
</comment>
<feature type="binding site" evidence="21">
    <location>
        <position position="214"/>
    </location>
    <ligand>
        <name>[2Fe-2S] cluster</name>
        <dbReference type="ChEBI" id="CHEBI:190135"/>
        <label>1</label>
    </ligand>
</feature>
<evidence type="ECO:0000256" key="12">
    <source>
        <dbReference type="ARBA" id="ARBA00023004"/>
    </source>
</evidence>
<dbReference type="CDD" id="cd04152">
    <property type="entry name" value="Arl4_Arl7"/>
    <property type="match status" value="1"/>
</dbReference>
<dbReference type="InterPro" id="IPR001041">
    <property type="entry name" value="2Fe-2S_ferredoxin-type"/>
</dbReference>
<keyword evidence="4 21" id="KW-0500">Molybdenum</keyword>
<dbReference type="InterPro" id="IPR036318">
    <property type="entry name" value="FAD-bd_PCMH-like_sf"/>
</dbReference>
<protein>
    <recommendedName>
        <fullName evidence="18">ADP-ribosylation factor-like protein 11</fullName>
    </recommendedName>
</protein>
<dbReference type="InterPro" id="IPR006058">
    <property type="entry name" value="2Fe2S_fd_BS"/>
</dbReference>
<feature type="binding site" evidence="23">
    <location>
        <position position="44"/>
    </location>
    <ligand>
        <name>Mg(2+)</name>
        <dbReference type="ChEBI" id="CHEBI:18420"/>
    </ligand>
</feature>
<name>A0AA88SYX4_CHASR</name>
<dbReference type="InterPro" id="IPR000674">
    <property type="entry name" value="Ald_Oxase/Xan_DH_a/b"/>
</dbReference>
<dbReference type="InterPro" id="IPR036884">
    <property type="entry name" value="2Fe-2S-bd_dom_sf"/>
</dbReference>
<evidence type="ECO:0000313" key="27">
    <source>
        <dbReference type="Proteomes" id="UP001187415"/>
    </source>
</evidence>
<dbReference type="SUPFAM" id="SSF55447">
    <property type="entry name" value="CO dehydrogenase flavoprotein C-terminal domain-like"/>
    <property type="match status" value="1"/>
</dbReference>
<dbReference type="FunFam" id="3.40.50.300:FF:000898">
    <property type="entry name" value="ADP-ribosylation factor-like protein 11"/>
    <property type="match status" value="1"/>
</dbReference>
<dbReference type="FunFam" id="3.30.365.10:FF:000001">
    <property type="entry name" value="Xanthine dehydrogenase oxidase"/>
    <property type="match status" value="1"/>
</dbReference>
<comment type="cofactor">
    <cofactor evidence="21">
        <name>[2Fe-2S] cluster</name>
        <dbReference type="ChEBI" id="CHEBI:190135"/>
    </cofactor>
    <text evidence="21">Binds 2 [2Fe-2S] clusters.</text>
</comment>
<dbReference type="NCBIfam" id="TIGR00231">
    <property type="entry name" value="small_GTP"/>
    <property type="match status" value="1"/>
</dbReference>
<dbReference type="InterPro" id="IPR016166">
    <property type="entry name" value="FAD-bd_PCMH"/>
</dbReference>
<keyword evidence="6" id="KW-0519">Myristate</keyword>
<dbReference type="Gene3D" id="3.30.365.10">
    <property type="entry name" value="Aldehyde oxidase/xanthine dehydrogenase, molybdopterin binding domain"/>
    <property type="match status" value="4"/>
</dbReference>
<dbReference type="InterPro" id="IPR005225">
    <property type="entry name" value="Small_GTP-bd"/>
</dbReference>
<dbReference type="InterPro" id="IPR016167">
    <property type="entry name" value="FAD-bd_PCMH_sub1"/>
</dbReference>
<dbReference type="Pfam" id="PF02738">
    <property type="entry name" value="MoCoBD_1"/>
    <property type="match status" value="1"/>
</dbReference>
<evidence type="ECO:0000256" key="7">
    <source>
        <dbReference type="ARBA" id="ARBA00022714"/>
    </source>
</evidence>
<dbReference type="SMART" id="SM00178">
    <property type="entry name" value="SAR"/>
    <property type="match status" value="1"/>
</dbReference>
<feature type="binding site" evidence="21">
    <location>
        <position position="1239"/>
    </location>
    <ligand>
        <name>Mo-molybdopterin</name>
        <dbReference type="ChEBI" id="CHEBI:71302"/>
    </ligand>
    <ligandPart>
        <name>Mo</name>
        <dbReference type="ChEBI" id="CHEBI:28685"/>
    </ligandPart>
</feature>
<feature type="binding site" evidence="21">
    <location>
        <position position="209"/>
    </location>
    <ligand>
        <name>[2Fe-2S] cluster</name>
        <dbReference type="ChEBI" id="CHEBI:190135"/>
        <label>1</label>
    </ligand>
</feature>
<feature type="binding site" evidence="20">
    <location>
        <begin position="422"/>
        <end position="429"/>
    </location>
    <ligand>
        <name>FAD</name>
        <dbReference type="ChEBI" id="CHEBI:57692"/>
    </ligand>
</feature>
<keyword evidence="12 21" id="KW-0408">Iron</keyword>
<evidence type="ECO:0000256" key="11">
    <source>
        <dbReference type="ARBA" id="ARBA00023002"/>
    </source>
</evidence>
<evidence type="ECO:0000256" key="3">
    <source>
        <dbReference type="ARBA" id="ARBA00011738"/>
    </source>
</evidence>
<feature type="binding site" evidence="20">
    <location>
        <position position="1074"/>
    </location>
    <ligand>
        <name>substrate</name>
    </ligand>
</feature>
<feature type="binding site" evidence="21">
    <location>
        <position position="279"/>
    </location>
    <ligand>
        <name>[2Fe-2S] cluster</name>
        <dbReference type="ChEBI" id="CHEBI:190135"/>
        <label>2</label>
    </ligand>
</feature>
<dbReference type="GO" id="GO:0005506">
    <property type="term" value="F:iron ion binding"/>
    <property type="evidence" value="ECO:0007669"/>
    <property type="project" value="InterPro"/>
</dbReference>
<evidence type="ECO:0000259" key="24">
    <source>
        <dbReference type="PROSITE" id="PS51085"/>
    </source>
</evidence>
<evidence type="ECO:0000256" key="9">
    <source>
        <dbReference type="ARBA" id="ARBA00022741"/>
    </source>
</evidence>
<dbReference type="PROSITE" id="PS00197">
    <property type="entry name" value="2FE2S_FER_1"/>
    <property type="match status" value="1"/>
</dbReference>
<dbReference type="PROSITE" id="PS51085">
    <property type="entry name" value="2FE2S_FER_2"/>
    <property type="match status" value="1"/>
</dbReference>
<keyword evidence="10 20" id="KW-0274">FAD</keyword>
<evidence type="ECO:0000256" key="14">
    <source>
        <dbReference type="ARBA" id="ARBA00023134"/>
    </source>
</evidence>
<dbReference type="InterPro" id="IPR016208">
    <property type="entry name" value="Ald_Oxase/xanthine_DH-like"/>
</dbReference>
<dbReference type="InterPro" id="IPR027417">
    <property type="entry name" value="P-loop_NTPase"/>
</dbReference>
<keyword evidence="14 22" id="KW-0342">GTP-binding</keyword>
<dbReference type="Pfam" id="PF01799">
    <property type="entry name" value="Fer2_2"/>
    <property type="match status" value="1"/>
</dbReference>
<dbReference type="Proteomes" id="UP001187415">
    <property type="component" value="Unassembled WGS sequence"/>
</dbReference>
<accession>A0AA88SYX4</accession>
<dbReference type="InterPro" id="IPR008274">
    <property type="entry name" value="AldOxase/xan_DH_MoCoBD1"/>
</dbReference>
<evidence type="ECO:0000256" key="10">
    <source>
        <dbReference type="ARBA" id="ARBA00022827"/>
    </source>
</evidence>
<dbReference type="GO" id="GO:0051537">
    <property type="term" value="F:2 iron, 2 sulfur cluster binding"/>
    <property type="evidence" value="ECO:0007669"/>
    <property type="project" value="UniProtKB-KW"/>
</dbReference>
<reference evidence="26" key="1">
    <citation type="submission" date="2023-07" db="EMBL/GenBank/DDBJ databases">
        <title>Chromosome-level Genome Assembly of Striped Snakehead (Channa striata).</title>
        <authorList>
            <person name="Liu H."/>
        </authorList>
    </citation>
    <scope>NUCLEOTIDE SEQUENCE</scope>
    <source>
        <strain evidence="26">Gz</strain>
        <tissue evidence="26">Muscle</tissue>
    </source>
</reference>
<dbReference type="PROSITE" id="PS00559">
    <property type="entry name" value="MOLYBDOPTERIN_EUK"/>
    <property type="match status" value="1"/>
</dbReference>
<keyword evidence="23" id="KW-0460">Magnesium</keyword>
<dbReference type="Gene3D" id="3.30.390.50">
    <property type="entry name" value="CO dehydrogenase flavoprotein, C-terminal domain"/>
    <property type="match status" value="1"/>
</dbReference>
<dbReference type="PROSITE" id="PS51417">
    <property type="entry name" value="ARF"/>
    <property type="match status" value="1"/>
</dbReference>
<dbReference type="Gene3D" id="1.10.150.120">
    <property type="entry name" value="[2Fe-2S]-binding domain"/>
    <property type="match status" value="1"/>
</dbReference>
<keyword evidence="5" id="KW-0285">Flavoprotein</keyword>
<keyword evidence="9 22" id="KW-0547">Nucleotide-binding</keyword>
<keyword evidence="15" id="KW-0449">Lipoprotein</keyword>
<feature type="binding site" evidence="21">
    <location>
        <position position="1072"/>
    </location>
    <ligand>
        <name>Mo-molybdopterin</name>
        <dbReference type="ChEBI" id="CHEBI:71302"/>
    </ligand>
    <ligandPart>
        <name>Mo</name>
        <dbReference type="ChEBI" id="CHEBI:28685"/>
    </ligandPart>
</feature>
<evidence type="ECO:0000256" key="19">
    <source>
        <dbReference type="PIRSR" id="PIRSR000127-1"/>
    </source>
</evidence>
<dbReference type="PRINTS" id="PR00328">
    <property type="entry name" value="SAR1GTPBP"/>
</dbReference>
<comment type="caution">
    <text evidence="26">The sequence shown here is derived from an EMBL/GenBank/DDBJ whole genome shotgun (WGS) entry which is preliminary data.</text>
</comment>
<feature type="binding site" evidence="22">
    <location>
        <begin position="128"/>
        <end position="131"/>
    </location>
    <ligand>
        <name>GTP</name>
        <dbReference type="ChEBI" id="CHEBI:37565"/>
    </ligand>
</feature>
<dbReference type="PIRSF" id="PIRSF000127">
    <property type="entry name" value="Xanthine_DH"/>
    <property type="match status" value="1"/>
</dbReference>
<evidence type="ECO:0000256" key="5">
    <source>
        <dbReference type="ARBA" id="ARBA00022630"/>
    </source>
</evidence>
<dbReference type="SUPFAM" id="SSF54292">
    <property type="entry name" value="2Fe-2S ferredoxin-like"/>
    <property type="match status" value="1"/>
</dbReference>
<dbReference type="GO" id="GO:0071949">
    <property type="term" value="F:FAD binding"/>
    <property type="evidence" value="ECO:0007669"/>
    <property type="project" value="InterPro"/>
</dbReference>
<comment type="cofactor">
    <cofactor evidence="16">
        <name>[2Fe-2S] cluster</name>
        <dbReference type="ChEBI" id="CHEBI:190135"/>
    </cofactor>
</comment>
<dbReference type="PANTHER" id="PTHR45444">
    <property type="entry name" value="XANTHINE DEHYDROGENASE"/>
    <property type="match status" value="1"/>
</dbReference>
<dbReference type="InterPro" id="IPR046867">
    <property type="entry name" value="AldOxase/xan_DH_MoCoBD2"/>
</dbReference>
<keyword evidence="11" id="KW-0560">Oxidoreductase</keyword>
<dbReference type="Gene3D" id="3.30.465.10">
    <property type="match status" value="1"/>
</dbReference>
<dbReference type="SUPFAM" id="SSF54665">
    <property type="entry name" value="CO dehydrogenase molybdoprotein N-domain-like"/>
    <property type="match status" value="1"/>
</dbReference>
<keyword evidence="27" id="KW-1185">Reference proteome</keyword>
<dbReference type="FunFam" id="3.10.20.30:FF:000015">
    <property type="entry name" value="Aldehyde oxidase 1"/>
    <property type="match status" value="1"/>
</dbReference>
<dbReference type="GO" id="GO:0003924">
    <property type="term" value="F:GTPase activity"/>
    <property type="evidence" value="ECO:0007669"/>
    <property type="project" value="InterPro"/>
</dbReference>